<feature type="signal peptide" evidence="1">
    <location>
        <begin position="1"/>
        <end position="25"/>
    </location>
</feature>
<organism evidence="2 3">
    <name type="scientific">Terrimonas rubra</name>
    <dbReference type="NCBI Taxonomy" id="1035890"/>
    <lineage>
        <taxon>Bacteria</taxon>
        <taxon>Pseudomonadati</taxon>
        <taxon>Bacteroidota</taxon>
        <taxon>Chitinophagia</taxon>
        <taxon>Chitinophagales</taxon>
        <taxon>Chitinophagaceae</taxon>
        <taxon>Terrimonas</taxon>
    </lineage>
</organism>
<evidence type="ECO:0000313" key="3">
    <source>
        <dbReference type="Proteomes" id="UP001597511"/>
    </source>
</evidence>
<protein>
    <submittedName>
        <fullName evidence="2">Viral A-type inclusion protein</fullName>
    </submittedName>
</protein>
<reference evidence="3" key="1">
    <citation type="journal article" date="2019" name="Int. J. Syst. Evol. Microbiol.">
        <title>The Global Catalogue of Microorganisms (GCM) 10K type strain sequencing project: providing services to taxonomists for standard genome sequencing and annotation.</title>
        <authorList>
            <consortium name="The Broad Institute Genomics Platform"/>
            <consortium name="The Broad Institute Genome Sequencing Center for Infectious Disease"/>
            <person name="Wu L."/>
            <person name="Ma J."/>
        </authorList>
    </citation>
    <scope>NUCLEOTIDE SEQUENCE [LARGE SCALE GENOMIC DNA]</scope>
    <source>
        <strain evidence="3">KCTC 23299</strain>
    </source>
</reference>
<dbReference type="PROSITE" id="PS51257">
    <property type="entry name" value="PROKAR_LIPOPROTEIN"/>
    <property type="match status" value="1"/>
</dbReference>
<feature type="chain" id="PRO_5045694642" evidence="1">
    <location>
        <begin position="26"/>
        <end position="152"/>
    </location>
</feature>
<accession>A0ABW6A6W4</accession>
<keyword evidence="1" id="KW-0732">Signal</keyword>
<sequence length="152" mass="16728">MFVKKMIPVALLVAAVAGSGCNNSAKDSGLQKQADSLFDVVMKGHDVGMPKMMRIEKMQLKAAQTIDSIGKLPAAQQAALKAYVMQLDTLLLDLRYATTAMDKWMAEMNFTDTLSDNLPERIKYLSNEEQKVNKMNEAITGSLARADSLLKK</sequence>
<gene>
    <name evidence="2" type="ORF">ACFS6H_09485</name>
</gene>
<dbReference type="Proteomes" id="UP001597511">
    <property type="component" value="Unassembled WGS sequence"/>
</dbReference>
<evidence type="ECO:0000256" key="1">
    <source>
        <dbReference type="SAM" id="SignalP"/>
    </source>
</evidence>
<dbReference type="RefSeq" id="WP_386097660.1">
    <property type="nucleotide sequence ID" value="NZ_JBHUOZ010000002.1"/>
</dbReference>
<comment type="caution">
    <text evidence="2">The sequence shown here is derived from an EMBL/GenBank/DDBJ whole genome shotgun (WGS) entry which is preliminary data.</text>
</comment>
<dbReference type="EMBL" id="JBHUOZ010000002">
    <property type="protein sequence ID" value="MFD2919938.1"/>
    <property type="molecule type" value="Genomic_DNA"/>
</dbReference>
<evidence type="ECO:0000313" key="2">
    <source>
        <dbReference type="EMBL" id="MFD2919938.1"/>
    </source>
</evidence>
<name>A0ABW6A6W4_9BACT</name>
<proteinExistence type="predicted"/>
<keyword evidence="3" id="KW-1185">Reference proteome</keyword>